<evidence type="ECO:0000259" key="3">
    <source>
        <dbReference type="Pfam" id="PF24883"/>
    </source>
</evidence>
<evidence type="ECO:0000256" key="1">
    <source>
        <dbReference type="ARBA" id="ARBA00022737"/>
    </source>
</evidence>
<organism evidence="4 5">
    <name type="scientific">Candolleomyces eurysporus</name>
    <dbReference type="NCBI Taxonomy" id="2828524"/>
    <lineage>
        <taxon>Eukaryota</taxon>
        <taxon>Fungi</taxon>
        <taxon>Dikarya</taxon>
        <taxon>Basidiomycota</taxon>
        <taxon>Agaricomycotina</taxon>
        <taxon>Agaricomycetes</taxon>
        <taxon>Agaricomycetidae</taxon>
        <taxon>Agaricales</taxon>
        <taxon>Agaricineae</taxon>
        <taxon>Psathyrellaceae</taxon>
        <taxon>Candolleomyces</taxon>
    </lineage>
</organism>
<reference evidence="4" key="1">
    <citation type="submission" date="2022-06" db="EMBL/GenBank/DDBJ databases">
        <title>Genome Sequence of Candolleomyces eurysporus.</title>
        <authorList>
            <person name="Buettner E."/>
        </authorList>
    </citation>
    <scope>NUCLEOTIDE SEQUENCE</scope>
    <source>
        <strain evidence="4">VTCC 930004</strain>
    </source>
</reference>
<dbReference type="PANTHER" id="PTHR10039:SF14">
    <property type="entry name" value="NACHT DOMAIN-CONTAINING PROTEIN"/>
    <property type="match status" value="1"/>
</dbReference>
<feature type="region of interest" description="Disordered" evidence="2">
    <location>
        <begin position="1"/>
        <end position="41"/>
    </location>
</feature>
<feature type="domain" description="Nephrocystin 3-like N-terminal" evidence="3">
    <location>
        <begin position="179"/>
        <end position="341"/>
    </location>
</feature>
<dbReference type="Proteomes" id="UP001140091">
    <property type="component" value="Unassembled WGS sequence"/>
</dbReference>
<dbReference type="InterPro" id="IPR056884">
    <property type="entry name" value="NPHP3-like_N"/>
</dbReference>
<dbReference type="AlphaFoldDB" id="A0A9W8J4X6"/>
<feature type="non-terminal residue" evidence="4">
    <location>
        <position position="739"/>
    </location>
</feature>
<dbReference type="OrthoDB" id="3027122at2759"/>
<accession>A0A9W8J4X6</accession>
<protein>
    <recommendedName>
        <fullName evidence="3">Nephrocystin 3-like N-terminal domain-containing protein</fullName>
    </recommendedName>
</protein>
<proteinExistence type="predicted"/>
<comment type="caution">
    <text evidence="4">The sequence shown here is derived from an EMBL/GenBank/DDBJ whole genome shotgun (WGS) entry which is preliminary data.</text>
</comment>
<gene>
    <name evidence="4" type="ORF">H1R20_g10698</name>
</gene>
<sequence length="739" mass="82605">MMQGATSAPPNGASFNEATIRTATATPTPESQQVHPPTQYPEEFQTFLSSYGWYPEAVEALDAIGPSNTENSEDRTPTPPAGNTTSFLTNARHVQMGDLRYIDASKHVTLNAKPGTHSIDGTFKLILSYPQHLIQVRCLLNLGWELLLSNTAPNALHNSSARYDAPKCDEDTRVEVISEVMNWMQDEESPQRLLCMTGAAGAGKSALQQSIAELCENNGILGATFFFSTADSTRNTAATVIPTIAYQLGRRNPALRSLIKAAVEHDPLIFSESLQTQMHSLIVAPMVQLRKRRDFGTLPYAILIDGLDECTLEKQQVELLAIINHYVVNGDLPFRVFIASRPEWNIRTALEPGGYLHEAAYHIQLSDQYDASADIRRYLWRKLMDIGSRIRRAGGQPSWPSKEDVEKLVEAASGQFIYAATVVKYVSDRRGRVQTPRQGRFETLDLLYTNILSAAKQAYEELDTNVGRDLVLLLRAHYVNYVGGVGRERFSTDDFDELVGLEANGHEILVSDLHSLLQFSKSPLLGFNSLEFYHRSFQEFLDSADRSKDLFVPYSRIFSFVAKCCLRRVDQVSLDSLPKGPKIKKKEQSHSLTITVSAAWALHSSLLKASTIEHDFLAEFVRNDGLEKLDKLLTLRYAMDEEHNVGYDAEVIDELELTSGIFLWFKSQQPDLAAVVEPYYTKWTEKEELGKQALSRSTRNGKSKTWSRKEGTIRSFSWLAGTFSSAHMSALTGAKTVKG</sequence>
<keyword evidence="1" id="KW-0677">Repeat</keyword>
<dbReference type="InterPro" id="IPR027417">
    <property type="entry name" value="P-loop_NTPase"/>
</dbReference>
<evidence type="ECO:0000313" key="4">
    <source>
        <dbReference type="EMBL" id="KAJ2926399.1"/>
    </source>
</evidence>
<evidence type="ECO:0000256" key="2">
    <source>
        <dbReference type="SAM" id="MobiDB-lite"/>
    </source>
</evidence>
<evidence type="ECO:0000313" key="5">
    <source>
        <dbReference type="Proteomes" id="UP001140091"/>
    </source>
</evidence>
<name>A0A9W8J4X6_9AGAR</name>
<dbReference type="SUPFAM" id="SSF52540">
    <property type="entry name" value="P-loop containing nucleoside triphosphate hydrolases"/>
    <property type="match status" value="1"/>
</dbReference>
<feature type="compositionally biased region" description="Polar residues" evidence="2">
    <location>
        <begin position="1"/>
        <end position="21"/>
    </location>
</feature>
<feature type="region of interest" description="Disordered" evidence="2">
    <location>
        <begin position="65"/>
        <end position="86"/>
    </location>
</feature>
<dbReference type="Pfam" id="PF24883">
    <property type="entry name" value="NPHP3_N"/>
    <property type="match status" value="1"/>
</dbReference>
<dbReference type="PANTHER" id="PTHR10039">
    <property type="entry name" value="AMELOGENIN"/>
    <property type="match status" value="1"/>
</dbReference>
<keyword evidence="5" id="KW-1185">Reference proteome</keyword>
<dbReference type="EMBL" id="JANBPK010001062">
    <property type="protein sequence ID" value="KAJ2926399.1"/>
    <property type="molecule type" value="Genomic_DNA"/>
</dbReference>